<evidence type="ECO:0000313" key="4">
    <source>
        <dbReference type="Proteomes" id="UP000186112"/>
    </source>
</evidence>
<dbReference type="Pfam" id="PF04851">
    <property type="entry name" value="ResIII"/>
    <property type="match status" value="1"/>
</dbReference>
<dbReference type="InterPro" id="IPR006935">
    <property type="entry name" value="Helicase/UvrB_N"/>
</dbReference>
<gene>
    <name evidence="3" type="ORF">TICRE_01110</name>
</gene>
<dbReference type="InterPro" id="IPR045572">
    <property type="entry name" value="RE_endonuc_C"/>
</dbReference>
<dbReference type="InterPro" id="IPR027417">
    <property type="entry name" value="P-loop_NTPase"/>
</dbReference>
<accession>A0A1U7M9A8</accession>
<evidence type="ECO:0000313" key="3">
    <source>
        <dbReference type="EMBL" id="OLS03788.1"/>
    </source>
</evidence>
<evidence type="ECO:0000259" key="2">
    <source>
        <dbReference type="Pfam" id="PF19778"/>
    </source>
</evidence>
<dbReference type="GO" id="GO:0003677">
    <property type="term" value="F:DNA binding"/>
    <property type="evidence" value="ECO:0007669"/>
    <property type="project" value="InterPro"/>
</dbReference>
<dbReference type="SUPFAM" id="SSF52540">
    <property type="entry name" value="P-loop containing nucleoside triphosphate hydrolases"/>
    <property type="match status" value="2"/>
</dbReference>
<dbReference type="AlphaFoldDB" id="A0A1U7M9A8"/>
<name>A0A1U7M9A8_TISCR</name>
<feature type="domain" description="Type III restriction enzyme C-terminal endonuclease" evidence="2">
    <location>
        <begin position="931"/>
        <end position="1033"/>
    </location>
</feature>
<dbReference type="OrthoDB" id="9804145at2"/>
<dbReference type="GO" id="GO:0015668">
    <property type="term" value="F:type III site-specific deoxyribonuclease activity"/>
    <property type="evidence" value="ECO:0007669"/>
    <property type="project" value="InterPro"/>
</dbReference>
<comment type="caution">
    <text evidence="3">The sequence shown here is derived from an EMBL/GenBank/DDBJ whole genome shotgun (WGS) entry which is preliminary data.</text>
</comment>
<dbReference type="Gene3D" id="3.40.50.300">
    <property type="entry name" value="P-loop containing nucleotide triphosphate hydrolases"/>
    <property type="match status" value="2"/>
</dbReference>
<sequence length="1048" mass="122134">MTEKKIQFDIEELDYQKYAVNSLVDLFVDIPKVVTNPIYGDKLNVIRASTRGSGKYIRNKEISLGEKFLNNLKYVQFGNNIMANESIDLDKGILNLTVEMETGTGKTYVYLKTIMELYKQYEGSFNKFIIIVPSVAIRLGVQKSIDIFKHQIAKDYDGIDISKHVLTFDASIKDVAASVRDNFIDKNELSILIVNTHAFNSTNNRLRDSSGEYNLDNVSAWDQMKGVHPIVILDEPQKFDGGDSKKEMTKTMKAIYETDPRFVIRYSATHRQKMNLVYELSSYDAYVKELVKRIRVRSITRKLPKDFPYIKYIKMTKNNDAKIEILYNDTGKGVKTKTFDINKEKDNIYEFSGELKQYKNYRLLENPFKGHPLKIDANGKMIEIDEGESITPFTESDIVRLQMRIAIESHLEQQFKLLDKGKEIKALSLFFIDEVKKVRQEDGEDGEYFRIFDQEYSKIVKQDKWKVKFEKYIDKFPYYEDVKSVREGYFAIDKLKTRTEIIEIDENKKSYNQKEKRSIENGIELILERKEDLIDFKTSLAFIFSHSALREGWDNPNIFTLCTLKKSDNEIAKKQEIGRGLRLPVDIDGKRNKDIEDNVLTVVANSSYEEFSKSLQKSYNEEAGFNKEQISQDIINQIFKNAGIKETEIDSELSLRMVEELKEHEIINSEGILNENIKEKLDSIEFKNKVLKAHSIKIKEEIINVMEERGSRSIVIENGDEENIVNKINSFVNEEDFKKIVFRLGDKLSYKTTYRIDIDEDKFLKSAIERLNEYFLYRDLTEQYYTLEEGKHHINKITGAGYEKALEIKEKIENMEIKIERSTAEIINFIMEGTDLPRRSIQYIYDSIDKKHLFNSQEYLDGALKEIKDVLLKQISESPIEYDLLKGYTISQTDIFKMDTVINTEIGKKGVYLYPNDPRVDNNSTKRGINRYYKFDSKGEEEFAIQLDKDAKVKLFTKLSKGGFVIDTPYGNYTPDWAIVYEDDGKDNLYFIAETKFQKEEKDLMGVEKFKIKCGEAHFETISEESGKDIKFTWASSYENFKNKNGLY</sequence>
<dbReference type="EMBL" id="LTDM01000002">
    <property type="protein sequence ID" value="OLS03788.1"/>
    <property type="molecule type" value="Genomic_DNA"/>
</dbReference>
<proteinExistence type="predicted"/>
<evidence type="ECO:0000259" key="1">
    <source>
        <dbReference type="Pfam" id="PF04851"/>
    </source>
</evidence>
<protein>
    <submittedName>
        <fullName evidence="3">Type III restriction enzyme, res subunit</fullName>
    </submittedName>
</protein>
<dbReference type="GO" id="GO:0005524">
    <property type="term" value="F:ATP binding"/>
    <property type="evidence" value="ECO:0007669"/>
    <property type="project" value="InterPro"/>
</dbReference>
<organism evidence="3 4">
    <name type="scientific">Tissierella creatinophila DSM 6911</name>
    <dbReference type="NCBI Taxonomy" id="1123403"/>
    <lineage>
        <taxon>Bacteria</taxon>
        <taxon>Bacillati</taxon>
        <taxon>Bacillota</taxon>
        <taxon>Tissierellia</taxon>
        <taxon>Tissierellales</taxon>
        <taxon>Tissierellaceae</taxon>
        <taxon>Tissierella</taxon>
    </lineage>
</organism>
<keyword evidence="4" id="KW-1185">Reference proteome</keyword>
<feature type="domain" description="Helicase/UvrB N-terminal" evidence="1">
    <location>
        <begin position="73"/>
        <end position="270"/>
    </location>
</feature>
<dbReference type="Pfam" id="PF19778">
    <property type="entry name" value="RE_endonuc"/>
    <property type="match status" value="1"/>
</dbReference>
<dbReference type="Proteomes" id="UP000186112">
    <property type="component" value="Unassembled WGS sequence"/>
</dbReference>
<reference evidence="3 4" key="1">
    <citation type="submission" date="2016-02" db="EMBL/GenBank/DDBJ databases">
        <title>Genome sequence of Tissierella creatinophila DSM 6911.</title>
        <authorList>
            <person name="Poehlein A."/>
            <person name="Daniel R."/>
        </authorList>
    </citation>
    <scope>NUCLEOTIDE SEQUENCE [LARGE SCALE GENOMIC DNA]</scope>
    <source>
        <strain evidence="3 4">DSM 6911</strain>
    </source>
</reference>
<dbReference type="RefSeq" id="WP_075724089.1">
    <property type="nucleotide sequence ID" value="NZ_LTDM01000002.1"/>
</dbReference>
<dbReference type="CDD" id="cd18785">
    <property type="entry name" value="SF2_C"/>
    <property type="match status" value="1"/>
</dbReference>
<dbReference type="REBASE" id="193705">
    <property type="entry name" value="Tcr6911ORF1120P"/>
</dbReference>